<keyword evidence="7" id="KW-1133">Transmembrane helix</keyword>
<dbReference type="SUPFAM" id="SSF47384">
    <property type="entry name" value="Homodimeric domain of signal transducing histidine kinase"/>
    <property type="match status" value="1"/>
</dbReference>
<dbReference type="InterPro" id="IPR011006">
    <property type="entry name" value="CheY-like_superfamily"/>
</dbReference>
<gene>
    <name evidence="10" type="ORF">FisN_21Lh286</name>
</gene>
<dbReference type="EMBL" id="BDSP01000212">
    <property type="protein sequence ID" value="GAX24613.1"/>
    <property type="molecule type" value="Genomic_DNA"/>
</dbReference>
<dbReference type="InterPro" id="IPR004358">
    <property type="entry name" value="Sig_transdc_His_kin-like_C"/>
</dbReference>
<sequence>MRRSAAPQHAESDSQCMSRTLFLRLVFVASLVTAAAVCGFVAFRVIRNLEQEVGEQTYESVANSALTTTQEISLRKIQGGDIMATILSYAFPNKEAWPFVALDGYEVIAGKIANMSASSSQIVAAVVLPEQRADFETFAQNLYRSNGYPETSGFSDFGFGAWATDNETSPYDDGRVHDVNGTVSPQSDRGILIILYQHNLVTANSIMANLHSIPVQGNALVRILDCVDKYATEETPAPSCGFITDFTELIRRPGPACMIFKPIYPQNDQTSAVAFAGTTMYLDEVLVNVVPDYVRGLYVVFSTDTESHTFMMDAGVPILLGEGDLHDPSFDEYARSAVLYSVETKAEGSATYTITLYPSDTLFATFETNSPMVVSLGLVMVICFSISMFFLYDYFMKYESQQRKTLLEMKRRFVRFVSHEIRTPLNTVGMGLALLQSEMMSGVLETLRSNSLIDCAESSGEIKRSSSSPEMALTFLGNNTGASETDSKDATISRPYYSKEHVDLCVKNWLSLTKEIYENSEAAVAVLTDLLDFDKIQTGTLKLDVSRVQIWELVHRTSNQFQIHANNKHVTLELLFPQVSLDTMDQGRVVKEFEHLLVIGDDMKLSQCLRNLISNALKFTPESGIVIVETSYMPNGLPNVLSTEYCFKGDVFRRSGSVRISVKDTGPGMSAEQQEQLFQEFVQFDPNKLQAGGGSGLGLCIAKEIIEQHKGCILATSEGLGKGSNFIIELPLYSFPMYREDSSCRQSNQTSISEEISDLIANYHHHILVVDDVLSNRKFLAKLLERAGHTVQLAKNGQEAIDAVKADLEKLQSERHVPFDTILLDSEMPVLCGPEAAKSIRELRHPATILGCTGNVLPEDVDYFKSCGAATVLPKPIKVSMLESFWREQGIASTI</sequence>
<dbReference type="SMART" id="SM00388">
    <property type="entry name" value="HisKA"/>
    <property type="match status" value="1"/>
</dbReference>
<evidence type="ECO:0000256" key="7">
    <source>
        <dbReference type="SAM" id="Phobius"/>
    </source>
</evidence>
<dbReference type="InterPro" id="IPR001789">
    <property type="entry name" value="Sig_transdc_resp-reg_receiver"/>
</dbReference>
<feature type="domain" description="Histidine kinase" evidence="8">
    <location>
        <begin position="416"/>
        <end position="734"/>
    </location>
</feature>
<dbReference type="PRINTS" id="PR00344">
    <property type="entry name" value="BCTRLSENSOR"/>
</dbReference>
<evidence type="ECO:0000256" key="1">
    <source>
        <dbReference type="ARBA" id="ARBA00000085"/>
    </source>
</evidence>
<evidence type="ECO:0000313" key="11">
    <source>
        <dbReference type="Proteomes" id="UP000198406"/>
    </source>
</evidence>
<dbReference type="SUPFAM" id="SSF52172">
    <property type="entry name" value="CheY-like"/>
    <property type="match status" value="1"/>
</dbReference>
<evidence type="ECO:0000313" key="10">
    <source>
        <dbReference type="EMBL" id="GAX24613.1"/>
    </source>
</evidence>
<dbReference type="SUPFAM" id="SSF55874">
    <property type="entry name" value="ATPase domain of HSP90 chaperone/DNA topoisomerase II/histidine kinase"/>
    <property type="match status" value="1"/>
</dbReference>
<evidence type="ECO:0000256" key="4">
    <source>
        <dbReference type="ARBA" id="ARBA00022679"/>
    </source>
</evidence>
<feature type="domain" description="Response regulatory" evidence="9">
    <location>
        <begin position="766"/>
        <end position="890"/>
    </location>
</feature>
<proteinExistence type="predicted"/>
<dbReference type="AlphaFoldDB" id="A0A1Z5KEA8"/>
<dbReference type="PROSITE" id="PS50109">
    <property type="entry name" value="HIS_KIN"/>
    <property type="match status" value="1"/>
</dbReference>
<dbReference type="PANTHER" id="PTHR43047">
    <property type="entry name" value="TWO-COMPONENT HISTIDINE PROTEIN KINASE"/>
    <property type="match status" value="1"/>
</dbReference>
<dbReference type="PROSITE" id="PS50110">
    <property type="entry name" value="RESPONSE_REGULATORY"/>
    <property type="match status" value="1"/>
</dbReference>
<feature type="transmembrane region" description="Helical" evidence="7">
    <location>
        <begin position="21"/>
        <end position="43"/>
    </location>
</feature>
<dbReference type="InterPro" id="IPR005467">
    <property type="entry name" value="His_kinase_dom"/>
</dbReference>
<keyword evidence="4" id="KW-0808">Transferase</keyword>
<dbReference type="InterPro" id="IPR003594">
    <property type="entry name" value="HATPase_dom"/>
</dbReference>
<dbReference type="GO" id="GO:0005886">
    <property type="term" value="C:plasma membrane"/>
    <property type="evidence" value="ECO:0007669"/>
    <property type="project" value="TreeGrafter"/>
</dbReference>
<dbReference type="Gene3D" id="3.30.565.10">
    <property type="entry name" value="Histidine kinase-like ATPase, C-terminal domain"/>
    <property type="match status" value="1"/>
</dbReference>
<comment type="caution">
    <text evidence="10">The sequence shown here is derived from an EMBL/GenBank/DDBJ whole genome shotgun (WGS) entry which is preliminary data.</text>
</comment>
<protein>
    <recommendedName>
        <fullName evidence="2">histidine kinase</fullName>
        <ecNumber evidence="2">2.7.13.3</ecNumber>
    </recommendedName>
</protein>
<dbReference type="SMART" id="SM00387">
    <property type="entry name" value="HATPase_c"/>
    <property type="match status" value="1"/>
</dbReference>
<evidence type="ECO:0000256" key="5">
    <source>
        <dbReference type="ARBA" id="ARBA00022777"/>
    </source>
</evidence>
<dbReference type="Pfam" id="PF00072">
    <property type="entry name" value="Response_reg"/>
    <property type="match status" value="1"/>
</dbReference>
<dbReference type="Gene3D" id="1.10.287.130">
    <property type="match status" value="1"/>
</dbReference>
<dbReference type="SMART" id="SM00448">
    <property type="entry name" value="REC"/>
    <property type="match status" value="1"/>
</dbReference>
<dbReference type="InterPro" id="IPR036097">
    <property type="entry name" value="HisK_dim/P_sf"/>
</dbReference>
<evidence type="ECO:0000256" key="2">
    <source>
        <dbReference type="ARBA" id="ARBA00012438"/>
    </source>
</evidence>
<evidence type="ECO:0000256" key="3">
    <source>
        <dbReference type="ARBA" id="ARBA00022553"/>
    </source>
</evidence>
<keyword evidence="7" id="KW-0472">Membrane</keyword>
<name>A0A1Z5KEA8_FISSO</name>
<dbReference type="PANTHER" id="PTHR43047:SF72">
    <property type="entry name" value="OSMOSENSING HISTIDINE PROTEIN KINASE SLN1"/>
    <property type="match status" value="1"/>
</dbReference>
<dbReference type="InterPro" id="IPR003661">
    <property type="entry name" value="HisK_dim/P_dom"/>
</dbReference>
<dbReference type="CDD" id="cd17546">
    <property type="entry name" value="REC_hyHK_CKI1_RcsC-like"/>
    <property type="match status" value="1"/>
</dbReference>
<dbReference type="InParanoid" id="A0A1Z5KEA8"/>
<reference evidence="10 11" key="1">
    <citation type="journal article" date="2015" name="Plant Cell">
        <title>Oil accumulation by the oleaginous diatom Fistulifera solaris as revealed by the genome and transcriptome.</title>
        <authorList>
            <person name="Tanaka T."/>
            <person name="Maeda Y."/>
            <person name="Veluchamy A."/>
            <person name="Tanaka M."/>
            <person name="Abida H."/>
            <person name="Marechal E."/>
            <person name="Bowler C."/>
            <person name="Muto M."/>
            <person name="Sunaga Y."/>
            <person name="Tanaka M."/>
            <person name="Yoshino T."/>
            <person name="Taniguchi T."/>
            <person name="Fukuda Y."/>
            <person name="Nemoto M."/>
            <person name="Matsumoto M."/>
            <person name="Wong P.S."/>
            <person name="Aburatani S."/>
            <person name="Fujibuchi W."/>
        </authorList>
    </citation>
    <scope>NUCLEOTIDE SEQUENCE [LARGE SCALE GENOMIC DNA]</scope>
    <source>
        <strain evidence="10 11">JPCC DA0580</strain>
    </source>
</reference>
<evidence type="ECO:0000259" key="8">
    <source>
        <dbReference type="PROSITE" id="PS50109"/>
    </source>
</evidence>
<dbReference type="GO" id="GO:0009927">
    <property type="term" value="F:histidine phosphotransfer kinase activity"/>
    <property type="evidence" value="ECO:0007669"/>
    <property type="project" value="TreeGrafter"/>
</dbReference>
<feature type="modified residue" description="4-aspartylphosphate" evidence="6">
    <location>
        <position position="825"/>
    </location>
</feature>
<dbReference type="CDD" id="cd00082">
    <property type="entry name" value="HisKA"/>
    <property type="match status" value="1"/>
</dbReference>
<keyword evidence="11" id="KW-1185">Reference proteome</keyword>
<dbReference type="GO" id="GO:0000155">
    <property type="term" value="F:phosphorelay sensor kinase activity"/>
    <property type="evidence" value="ECO:0007669"/>
    <property type="project" value="InterPro"/>
</dbReference>
<keyword evidence="3 6" id="KW-0597">Phosphoprotein</keyword>
<dbReference type="EC" id="2.7.13.3" evidence="2"/>
<dbReference type="OrthoDB" id="207061at2759"/>
<evidence type="ECO:0000256" key="6">
    <source>
        <dbReference type="PROSITE-ProRule" id="PRU00169"/>
    </source>
</evidence>
<dbReference type="Proteomes" id="UP000198406">
    <property type="component" value="Unassembled WGS sequence"/>
</dbReference>
<evidence type="ECO:0000259" key="9">
    <source>
        <dbReference type="PROSITE" id="PS50110"/>
    </source>
</evidence>
<dbReference type="Gene3D" id="3.40.50.2300">
    <property type="match status" value="1"/>
</dbReference>
<organism evidence="10 11">
    <name type="scientific">Fistulifera solaris</name>
    <name type="common">Oleaginous diatom</name>
    <dbReference type="NCBI Taxonomy" id="1519565"/>
    <lineage>
        <taxon>Eukaryota</taxon>
        <taxon>Sar</taxon>
        <taxon>Stramenopiles</taxon>
        <taxon>Ochrophyta</taxon>
        <taxon>Bacillariophyta</taxon>
        <taxon>Bacillariophyceae</taxon>
        <taxon>Bacillariophycidae</taxon>
        <taxon>Naviculales</taxon>
        <taxon>Naviculaceae</taxon>
        <taxon>Fistulifera</taxon>
    </lineage>
</organism>
<dbReference type="Pfam" id="PF02518">
    <property type="entry name" value="HATPase_c"/>
    <property type="match status" value="1"/>
</dbReference>
<keyword evidence="5" id="KW-0418">Kinase</keyword>
<keyword evidence="7" id="KW-0812">Transmembrane</keyword>
<dbReference type="InterPro" id="IPR036890">
    <property type="entry name" value="HATPase_C_sf"/>
</dbReference>
<accession>A0A1Z5KEA8</accession>
<feature type="transmembrane region" description="Helical" evidence="7">
    <location>
        <begin position="372"/>
        <end position="395"/>
    </location>
</feature>
<comment type="catalytic activity">
    <reaction evidence="1">
        <text>ATP + protein L-histidine = ADP + protein N-phospho-L-histidine.</text>
        <dbReference type="EC" id="2.7.13.3"/>
    </reaction>
</comment>